<evidence type="ECO:0000256" key="4">
    <source>
        <dbReference type="ARBA" id="ARBA00022691"/>
    </source>
</evidence>
<keyword evidence="4 5" id="KW-0949">S-adenosyl-L-methionine</keyword>
<dbReference type="EMBL" id="GL988043">
    <property type="protein sequence ID" value="EGS19783.1"/>
    <property type="molecule type" value="Genomic_DNA"/>
</dbReference>
<evidence type="ECO:0000313" key="7">
    <source>
        <dbReference type="Proteomes" id="UP000008066"/>
    </source>
</evidence>
<proteinExistence type="inferred from homology"/>
<sequence>MSDIEADPPLNDLFVEPEGYYPPTPPPTTTFYTTLTGDTITLHLVGHSPLEAHHLWNASRVVAEHFERNPDEVRGRTVLELGAGAGLPSLVASALGAKMVVMTDYPDVDLVRNMWRNVDECALIPREAKKGSQGAEEGDEPTNIVVDGYIWGADTTKLLKYLESDTSSQEPQGFDLLILADLLFRHTEHRNMLKTVRHALKRTRDAKALVVFCSYRPWLQKKDLAFFDLAREQGFEVEKVMEKKMDRPLFENDPGDVEILKTVTGWELRWPETECLGNGEVKANAAGS</sequence>
<gene>
    <name evidence="5" type="primary">EFM7</name>
    <name evidence="6" type="ORF">CTHT_0042670</name>
</gene>
<dbReference type="eggNOG" id="KOG2920">
    <property type="taxonomic scope" value="Eukaryota"/>
</dbReference>
<feature type="binding site" evidence="5">
    <location>
        <position position="180"/>
    </location>
    <ligand>
        <name>S-adenosyl-L-methionine</name>
        <dbReference type="ChEBI" id="CHEBI:59789"/>
    </ligand>
</feature>
<evidence type="ECO:0000256" key="2">
    <source>
        <dbReference type="ARBA" id="ARBA00022603"/>
    </source>
</evidence>
<dbReference type="GO" id="GO:0032259">
    <property type="term" value="P:methylation"/>
    <property type="evidence" value="ECO:0007669"/>
    <property type="project" value="UniProtKB-KW"/>
</dbReference>
<keyword evidence="1 5" id="KW-0963">Cytoplasm</keyword>
<dbReference type="STRING" id="759272.G0SAL1"/>
<dbReference type="OMA" id="VGHNPLW"/>
<dbReference type="Pfam" id="PF10294">
    <property type="entry name" value="Methyltransf_16"/>
    <property type="match status" value="1"/>
</dbReference>
<dbReference type="OrthoDB" id="46564at2759"/>
<accession>G0SAL1</accession>
<dbReference type="InterPro" id="IPR025784">
    <property type="entry name" value="EFM7"/>
</dbReference>
<dbReference type="Gene3D" id="3.40.50.150">
    <property type="entry name" value="Vaccinia Virus protein VP39"/>
    <property type="match status" value="1"/>
</dbReference>
<comment type="subcellular location">
    <subcellularLocation>
        <location evidence="5">Cytoplasm</location>
    </subcellularLocation>
</comment>
<keyword evidence="2 5" id="KW-0489">Methyltransferase</keyword>
<reference evidence="6 7" key="1">
    <citation type="journal article" date="2011" name="Cell">
        <title>Insight into structure and assembly of the nuclear pore complex by utilizing the genome of a eukaryotic thermophile.</title>
        <authorList>
            <person name="Amlacher S."/>
            <person name="Sarges P."/>
            <person name="Flemming D."/>
            <person name="van Noort V."/>
            <person name="Kunze R."/>
            <person name="Devos D.P."/>
            <person name="Arumugam M."/>
            <person name="Bork P."/>
            <person name="Hurt E."/>
        </authorList>
    </citation>
    <scope>NUCLEOTIDE SEQUENCE [LARGE SCALE GENOMIC DNA]</scope>
    <source>
        <strain evidence="7">DSM 1495 / CBS 144.50 / IMI 039719</strain>
    </source>
</reference>
<dbReference type="PANTHER" id="PTHR14614">
    <property type="entry name" value="HEPATOCELLULAR CARCINOMA-ASSOCIATED ANTIGEN"/>
    <property type="match status" value="1"/>
</dbReference>
<dbReference type="GeneID" id="18258305"/>
<organism evidence="7">
    <name type="scientific">Chaetomium thermophilum (strain DSM 1495 / CBS 144.50 / IMI 039719)</name>
    <name type="common">Thermochaetoides thermophila</name>
    <dbReference type="NCBI Taxonomy" id="759272"/>
    <lineage>
        <taxon>Eukaryota</taxon>
        <taxon>Fungi</taxon>
        <taxon>Dikarya</taxon>
        <taxon>Ascomycota</taxon>
        <taxon>Pezizomycotina</taxon>
        <taxon>Sordariomycetes</taxon>
        <taxon>Sordariomycetidae</taxon>
        <taxon>Sordariales</taxon>
        <taxon>Chaetomiaceae</taxon>
        <taxon>Thermochaetoides</taxon>
    </lineage>
</organism>
<feature type="binding site" evidence="5">
    <location>
        <position position="56"/>
    </location>
    <ligand>
        <name>S-adenosyl-L-methionine</name>
        <dbReference type="ChEBI" id="CHEBI:59789"/>
    </ligand>
</feature>
<evidence type="ECO:0000256" key="1">
    <source>
        <dbReference type="ARBA" id="ARBA00022490"/>
    </source>
</evidence>
<feature type="binding site" evidence="5">
    <location>
        <position position="151"/>
    </location>
    <ligand>
        <name>S-adenosyl-L-methionine</name>
        <dbReference type="ChEBI" id="CHEBI:59789"/>
    </ligand>
</feature>
<feature type="binding site" evidence="5">
    <location>
        <position position="104"/>
    </location>
    <ligand>
        <name>S-adenosyl-L-methionine</name>
        <dbReference type="ChEBI" id="CHEBI:59789"/>
    </ligand>
</feature>
<feature type="binding site" evidence="5">
    <location>
        <begin position="82"/>
        <end position="84"/>
    </location>
    <ligand>
        <name>S-adenosyl-L-methionine</name>
        <dbReference type="ChEBI" id="CHEBI:59789"/>
    </ligand>
</feature>
<dbReference type="InterPro" id="IPR029063">
    <property type="entry name" value="SAM-dependent_MTases_sf"/>
</dbReference>
<dbReference type="Proteomes" id="UP000008066">
    <property type="component" value="Unassembled WGS sequence"/>
</dbReference>
<evidence type="ECO:0000256" key="3">
    <source>
        <dbReference type="ARBA" id="ARBA00022679"/>
    </source>
</evidence>
<keyword evidence="7" id="KW-1185">Reference proteome</keyword>
<dbReference type="InterPro" id="IPR019410">
    <property type="entry name" value="Methyltransf_16"/>
</dbReference>
<dbReference type="KEGG" id="cthr:CTHT_0042670"/>
<protein>
    <recommendedName>
        <fullName evidence="5">Protein N-terminal and lysine N-methyltransferase EFM7</fullName>
        <ecNumber evidence="5">2.1.1.-</ecNumber>
    </recommendedName>
    <alternativeName>
        <fullName evidence="5">Elongation factor methyltransferase 7</fullName>
    </alternativeName>
</protein>
<dbReference type="SUPFAM" id="SSF53335">
    <property type="entry name" value="S-adenosyl-L-methionine-dependent methyltransferases"/>
    <property type="match status" value="1"/>
</dbReference>
<dbReference type="AlphaFoldDB" id="G0SAL1"/>
<keyword evidence="3 5" id="KW-0808">Transferase</keyword>
<dbReference type="HAMAP" id="MF_03223">
    <property type="entry name" value="Methyltr_EFM7"/>
    <property type="match status" value="1"/>
</dbReference>
<dbReference type="PANTHER" id="PTHR14614:SF10">
    <property type="entry name" value="PROTEIN N-TERMINAL AND LYSINE N-METHYLTRANSFERASE EFM7"/>
    <property type="match status" value="1"/>
</dbReference>
<dbReference type="PROSITE" id="PS51560">
    <property type="entry name" value="SAM_MT_NNT1"/>
    <property type="match status" value="1"/>
</dbReference>
<comment type="similarity">
    <text evidence="5">Belongs to the class I-like SAM-binding methyltransferase superfamily. EFM7 family.</text>
</comment>
<dbReference type="GO" id="GO:0016279">
    <property type="term" value="F:protein-lysine N-methyltransferase activity"/>
    <property type="evidence" value="ECO:0007669"/>
    <property type="project" value="UniProtKB-UniRule"/>
</dbReference>
<dbReference type="EC" id="2.1.1.-" evidence="5"/>
<name>G0SAL1_CHATD</name>
<dbReference type="GO" id="GO:0071885">
    <property type="term" value="F:N-terminal protein N-methyltransferase activity"/>
    <property type="evidence" value="ECO:0007669"/>
    <property type="project" value="UniProtKB-UniRule"/>
</dbReference>
<evidence type="ECO:0000313" key="6">
    <source>
        <dbReference type="EMBL" id="EGS19783.1"/>
    </source>
</evidence>
<dbReference type="HOGENOM" id="CLU_032409_0_0_1"/>
<dbReference type="GO" id="GO:0005737">
    <property type="term" value="C:cytoplasm"/>
    <property type="evidence" value="ECO:0007669"/>
    <property type="project" value="UniProtKB-SubCell"/>
</dbReference>
<dbReference type="RefSeq" id="XP_006694668.1">
    <property type="nucleotide sequence ID" value="XM_006694605.1"/>
</dbReference>
<evidence type="ECO:0000256" key="5">
    <source>
        <dbReference type="HAMAP-Rule" id="MF_03223"/>
    </source>
</evidence>
<comment type="function">
    <text evidence="5">S-adenosyl-L-methionine-dependent protein methyltransferase that trimethylates the N-terminal glycine 'Gly-2' of elongation factor 1-alpha, before also catalyzing the mono- and dimethylation of 'Lys-3'.</text>
</comment>